<keyword evidence="7" id="KW-0573">Peptidoglycan synthesis</keyword>
<evidence type="ECO:0000256" key="6">
    <source>
        <dbReference type="ARBA" id="ARBA00022960"/>
    </source>
</evidence>
<evidence type="ECO:0000256" key="9">
    <source>
        <dbReference type="ARBA" id="ARBA00023136"/>
    </source>
</evidence>
<keyword evidence="9 12" id="KW-0472">Membrane</keyword>
<keyword evidence="8 12" id="KW-1133">Transmembrane helix</keyword>
<keyword evidence="5 12" id="KW-0812">Transmembrane</keyword>
<name>A0ABR8T1K3_9BACL</name>
<evidence type="ECO:0000256" key="1">
    <source>
        <dbReference type="ARBA" id="ARBA00004167"/>
    </source>
</evidence>
<organism evidence="15 16">
    <name type="scientific">Paenibacillus gallinarum</name>
    <dbReference type="NCBI Taxonomy" id="2762232"/>
    <lineage>
        <taxon>Bacteria</taxon>
        <taxon>Bacillati</taxon>
        <taxon>Bacillota</taxon>
        <taxon>Bacilli</taxon>
        <taxon>Bacillales</taxon>
        <taxon>Paenibacillaceae</taxon>
        <taxon>Paenibacillus</taxon>
    </lineage>
</organism>
<evidence type="ECO:0000256" key="7">
    <source>
        <dbReference type="ARBA" id="ARBA00022984"/>
    </source>
</evidence>
<comment type="subcellular location">
    <subcellularLocation>
        <location evidence="2">Cell membrane</location>
    </subcellularLocation>
    <subcellularLocation>
        <location evidence="1">Membrane</location>
        <topology evidence="1">Single-pass membrane protein</topology>
    </subcellularLocation>
</comment>
<dbReference type="EMBL" id="JACSQL010000008">
    <property type="protein sequence ID" value="MBD7969641.1"/>
    <property type="molecule type" value="Genomic_DNA"/>
</dbReference>
<dbReference type="Pfam" id="PF00905">
    <property type="entry name" value="Transpeptidase"/>
    <property type="match status" value="1"/>
</dbReference>
<dbReference type="Gene3D" id="3.40.710.10">
    <property type="entry name" value="DD-peptidase/beta-lactamase superfamily"/>
    <property type="match status" value="1"/>
</dbReference>
<evidence type="ECO:0000256" key="5">
    <source>
        <dbReference type="ARBA" id="ARBA00022692"/>
    </source>
</evidence>
<dbReference type="Proteomes" id="UP000608071">
    <property type="component" value="Unassembled WGS sequence"/>
</dbReference>
<dbReference type="InterPro" id="IPR050515">
    <property type="entry name" value="Beta-lactam/transpept"/>
</dbReference>
<feature type="region of interest" description="Disordered" evidence="11">
    <location>
        <begin position="667"/>
        <end position="688"/>
    </location>
</feature>
<evidence type="ECO:0000259" key="14">
    <source>
        <dbReference type="Pfam" id="PF03717"/>
    </source>
</evidence>
<gene>
    <name evidence="15" type="ORF">H9647_16390</name>
</gene>
<keyword evidence="4" id="KW-1003">Cell membrane</keyword>
<dbReference type="InterPro" id="IPR012338">
    <property type="entry name" value="Beta-lactam/transpept-like"/>
</dbReference>
<evidence type="ECO:0000256" key="4">
    <source>
        <dbReference type="ARBA" id="ARBA00022475"/>
    </source>
</evidence>
<evidence type="ECO:0000256" key="2">
    <source>
        <dbReference type="ARBA" id="ARBA00004236"/>
    </source>
</evidence>
<keyword evidence="6" id="KW-0133">Cell shape</keyword>
<feature type="domain" description="Penicillin-binding protein transpeptidase" evidence="13">
    <location>
        <begin position="318"/>
        <end position="656"/>
    </location>
</feature>
<evidence type="ECO:0000256" key="12">
    <source>
        <dbReference type="SAM" id="Phobius"/>
    </source>
</evidence>
<keyword evidence="10" id="KW-0961">Cell wall biogenesis/degradation</keyword>
<dbReference type="Gene3D" id="3.90.1310.10">
    <property type="entry name" value="Penicillin-binding protein 2a (Domain 2)"/>
    <property type="match status" value="1"/>
</dbReference>
<evidence type="ECO:0000259" key="13">
    <source>
        <dbReference type="Pfam" id="PF00905"/>
    </source>
</evidence>
<dbReference type="Pfam" id="PF03717">
    <property type="entry name" value="PBP_dimer"/>
    <property type="match status" value="1"/>
</dbReference>
<dbReference type="SUPFAM" id="SSF56601">
    <property type="entry name" value="beta-lactamase/transpeptidase-like"/>
    <property type="match status" value="1"/>
</dbReference>
<protein>
    <submittedName>
        <fullName evidence="15">Penicillin-binding protein 2</fullName>
    </submittedName>
</protein>
<comment type="similarity">
    <text evidence="3">Belongs to the transpeptidase family.</text>
</comment>
<feature type="compositionally biased region" description="Acidic residues" evidence="11">
    <location>
        <begin position="679"/>
        <end position="688"/>
    </location>
</feature>
<evidence type="ECO:0000256" key="10">
    <source>
        <dbReference type="ARBA" id="ARBA00023316"/>
    </source>
</evidence>
<evidence type="ECO:0000256" key="8">
    <source>
        <dbReference type="ARBA" id="ARBA00022989"/>
    </source>
</evidence>
<evidence type="ECO:0000313" key="16">
    <source>
        <dbReference type="Proteomes" id="UP000608071"/>
    </source>
</evidence>
<proteinExistence type="inferred from homology"/>
<evidence type="ECO:0000256" key="3">
    <source>
        <dbReference type="ARBA" id="ARBA00007171"/>
    </source>
</evidence>
<reference evidence="15 16" key="1">
    <citation type="submission" date="2020-08" db="EMBL/GenBank/DDBJ databases">
        <title>A Genomic Blueprint of the Chicken Gut Microbiome.</title>
        <authorList>
            <person name="Gilroy R."/>
            <person name="Ravi A."/>
            <person name="Getino M."/>
            <person name="Pursley I."/>
            <person name="Horton D.L."/>
            <person name="Alikhan N.-F."/>
            <person name="Baker D."/>
            <person name="Gharbi K."/>
            <person name="Hall N."/>
            <person name="Watson M."/>
            <person name="Adriaenssens E.M."/>
            <person name="Foster-Nyarko E."/>
            <person name="Jarju S."/>
            <person name="Secka A."/>
            <person name="Antonio M."/>
            <person name="Oren A."/>
            <person name="Chaudhuri R."/>
            <person name="La Ragione R.M."/>
            <person name="Hildebrand F."/>
            <person name="Pallen M.J."/>
        </authorList>
    </citation>
    <scope>NUCLEOTIDE SEQUENCE [LARGE SCALE GENOMIC DNA]</scope>
    <source>
        <strain evidence="15 16">Sa2BVA9</strain>
    </source>
</reference>
<feature type="transmembrane region" description="Helical" evidence="12">
    <location>
        <begin position="20"/>
        <end position="44"/>
    </location>
</feature>
<comment type="caution">
    <text evidence="15">The sequence shown here is derived from an EMBL/GenBank/DDBJ whole genome shotgun (WGS) entry which is preliminary data.</text>
</comment>
<dbReference type="PANTHER" id="PTHR30627:SF2">
    <property type="entry name" value="PEPTIDOGLYCAN D,D-TRANSPEPTIDASE MRDA"/>
    <property type="match status" value="1"/>
</dbReference>
<sequence>MSKEETDPYMKKEILKEKRFTFRLNVFFLATFLIFGVLIIRLAYLQLVQGPTLKKEEASVATKSVSLSPIRGTIFDSTGENRLAYSTSTQSLYVSLDKNYTREENKDELKELVSSLKHVFDRYGDPSKAMTEAEIEEALDISYRKNYGYTPRRIKTDLTDEEIAYFLSHKDDFPTVEVVEENVRRYDEDTVAVQTVGYMKPFRSVIDPDYGLGYYLKAKEETDPKLQYLDDEEVGYDGIEFMFQEELRGTKGVKTFPVNSQNQISGEAEITAPKKGNNVWLSINKDVQLATEQAIMDQLEYLQTTSNSNIKAPNAKTGFAVAMEVDTGKIVTMASMPDYDPNIWTKGSMTQEELNNIAPYASNGAIREVYQSYSSKEESYKHPSSTVLLGSVIKPLSVLIGLQENLFTTSTLYNDVGVGKFGKKGYETSVRNSGSHAYGLIDPASAIEHSSNAFMVEMVGNKLYEKYGADGVDVWDQYMKEFGLGVSTESGLPNEQSGLREYINEAQNSSSQSALAYASFGQQGKYTTLQLAQYTAMLANEGKRLKPQIASKITDVEGNVVKEFGAEILNTVEFDSSYWDEIKAGMNSNAQGFEGFPYDFARKTGTSQQSVGGELVENGVFITFAPRDNPKLAIAVVVPEGGFGSVSAAPIARKIYDAYDQYIGLDGTPKIQDTQDQSEASEQDDSGE</sequence>
<dbReference type="RefSeq" id="WP_191801941.1">
    <property type="nucleotide sequence ID" value="NZ_JACSQL010000008.1"/>
</dbReference>
<dbReference type="InterPro" id="IPR036138">
    <property type="entry name" value="PBP_dimer_sf"/>
</dbReference>
<dbReference type="PANTHER" id="PTHR30627">
    <property type="entry name" value="PEPTIDOGLYCAN D,D-TRANSPEPTIDASE"/>
    <property type="match status" value="1"/>
</dbReference>
<accession>A0ABR8T1K3</accession>
<dbReference type="InterPro" id="IPR001460">
    <property type="entry name" value="PCN-bd_Tpept"/>
</dbReference>
<evidence type="ECO:0000256" key="11">
    <source>
        <dbReference type="SAM" id="MobiDB-lite"/>
    </source>
</evidence>
<dbReference type="InterPro" id="IPR005311">
    <property type="entry name" value="PBP_dimer"/>
</dbReference>
<keyword evidence="16" id="KW-1185">Reference proteome</keyword>
<feature type="domain" description="Penicillin-binding protein dimerisation" evidence="14">
    <location>
        <begin position="68"/>
        <end position="267"/>
    </location>
</feature>
<evidence type="ECO:0000313" key="15">
    <source>
        <dbReference type="EMBL" id="MBD7969641.1"/>
    </source>
</evidence>
<dbReference type="SUPFAM" id="SSF56519">
    <property type="entry name" value="Penicillin binding protein dimerisation domain"/>
    <property type="match status" value="1"/>
</dbReference>